<proteinExistence type="predicted"/>
<name>A0AC35TLZ3_9BILA</name>
<organism evidence="1 2">
    <name type="scientific">Rhabditophanes sp. KR3021</name>
    <dbReference type="NCBI Taxonomy" id="114890"/>
    <lineage>
        <taxon>Eukaryota</taxon>
        <taxon>Metazoa</taxon>
        <taxon>Ecdysozoa</taxon>
        <taxon>Nematoda</taxon>
        <taxon>Chromadorea</taxon>
        <taxon>Rhabditida</taxon>
        <taxon>Tylenchina</taxon>
        <taxon>Panagrolaimomorpha</taxon>
        <taxon>Strongyloidoidea</taxon>
        <taxon>Alloionematidae</taxon>
        <taxon>Rhabditophanes</taxon>
    </lineage>
</organism>
<dbReference type="Proteomes" id="UP000095286">
    <property type="component" value="Unplaced"/>
</dbReference>
<dbReference type="WBParaSite" id="RSKR_0000198500.1">
    <property type="protein sequence ID" value="RSKR_0000198500.1"/>
    <property type="gene ID" value="RSKR_0000198500"/>
</dbReference>
<accession>A0AC35TLZ3</accession>
<sequence length="1327" mass="149300">MLSTKGGHQQRSALVKVLDKLHPSETPDKLVCREKEVALIKKFIRTAASINGESSAMYISGVPGTGKTASVLQAIKKLSSARRERFDFCYVNGMELAKPINVFSEIYQKLMKVDKIAPTKARAALNEMFKKKIASRKPIVILVDELDLLVTKTFDILYDIFNWTTCLKARVSVISIANALDLPERIASRRITSRIGTNRMCFQPYDHVQISKIIKHRVQHFECVNEKAIDLASRKVAALNGDLRKAMDIVRIAVEWAIQTNLKVVEAKLVSEVIKSTNSNVYQSFFKDLSYLEHLIMETIVQIQLAQAFDRDEGDNGKIVYSVSNDNFHVNSNGEVMVRKHLDADQNKDGFFIYRFNVTATDKGNPVKSSTAQIFLTLANTNDEKPRFLPTRLYQASISEDAQGGTPIIQVQAIDPDTDQITYLFVHNGEEVDKTDIFEIDKDNGLIKLRSDVTPAQLMLEYTNYYNLTIIAYDDGSCCEDINSVRHYQTAYVIISIEKSTINNKPEFPDCHKYSALAKLDEGVYKNGPIILRAEAMDKDSGPNGDIIYSLYYSRGESRKPFIIDSTTGDIRPAPHILFDRETKAVEEITVKASDKGERPLIGFCSFFVQINGNRLIFTRPSYEISLSRNVKPGHTVLITKAEDSNPLQNSRITYKLGSDATAGKGHSDDIEYMRILNSEVGEVTLVKRIPSTTSQFIFNIIATDNNLPDPKYIVANIIVNIHEHYQPAPKWQTSSECKESIEVQENVQINSILFKCLAVAGDGSNNPITYKMNNGLTKETNSNGKFREFMETKNGKTWMIIRNMENLDFEQTSQYTLTVTATDMKTQLGREKMFYLKLRDENDKVPRVEVDKFTGSIEEELTPSQYLEKNKGKAIVTVKAIDSDSDGPQNEIHYRILGGNDGSQGGRFFRIDEFTGEIFPETKFDRETNGFFVLDIEASDGMQSSLPGTEGPNRVIIKATILISDKNDNQPTWKSEKHMAHVAENAEIGTEILTMTCEDVDSNSSLKYMIYDKDGSKKRIDFGINSATGSLFVKENLDYETKKSYNLMVMCTDGRFNSSTALEIIIDNIRDIKPLFDKPFYEITINEEDKRVPRKLLKVKAISEDSKIVYKLEGQVDDLFRVDRESGLIEVLKPLDRDGPFGVAVYNFIVSATDDNGKGLISFADVIVRLNDINDNAPFLAKDLMGTVIENRDPGSNGIYVLTAHATDNDDPKTDNAKIEYRISRNKEIDGEPVFRIDENSGKIFAMKKFDRELPSEKHFTIEVLATDKGSPAKKGSANITINILDVNDNAVYFKKDLYEVTVPEDAKIGSAVFTVAPEDEDNEAM</sequence>
<evidence type="ECO:0000313" key="2">
    <source>
        <dbReference type="WBParaSite" id="RSKR_0000198500.1"/>
    </source>
</evidence>
<protein>
    <submittedName>
        <fullName evidence="2">Origin recognition complex subunit 1</fullName>
    </submittedName>
</protein>
<reference evidence="2" key="1">
    <citation type="submission" date="2016-11" db="UniProtKB">
        <authorList>
            <consortium name="WormBaseParasite"/>
        </authorList>
    </citation>
    <scope>IDENTIFICATION</scope>
    <source>
        <strain evidence="2">KR3021</strain>
    </source>
</reference>
<evidence type="ECO:0000313" key="1">
    <source>
        <dbReference type="Proteomes" id="UP000095286"/>
    </source>
</evidence>